<dbReference type="InParanoid" id="M3XTJ9"/>
<protein>
    <submittedName>
        <fullName evidence="2">Uncharacterized protein</fullName>
    </submittedName>
</protein>
<dbReference type="AlphaFoldDB" id="M3XTJ9"/>
<organism evidence="2">
    <name type="scientific">Mustela putorius furo</name>
    <name type="common">European domestic ferret</name>
    <name type="synonym">Mustela furo</name>
    <dbReference type="NCBI Taxonomy" id="9669"/>
    <lineage>
        <taxon>Eukaryota</taxon>
        <taxon>Metazoa</taxon>
        <taxon>Chordata</taxon>
        <taxon>Craniata</taxon>
        <taxon>Vertebrata</taxon>
        <taxon>Euteleostomi</taxon>
        <taxon>Mammalia</taxon>
        <taxon>Eutheria</taxon>
        <taxon>Laurasiatheria</taxon>
        <taxon>Carnivora</taxon>
        <taxon>Caniformia</taxon>
        <taxon>Musteloidea</taxon>
        <taxon>Mustelidae</taxon>
        <taxon>Mustelinae</taxon>
        <taxon>Mustela</taxon>
    </lineage>
</organism>
<feature type="region of interest" description="Disordered" evidence="1">
    <location>
        <begin position="35"/>
        <end position="95"/>
    </location>
</feature>
<name>M3XTJ9_MUSPF</name>
<evidence type="ECO:0000256" key="1">
    <source>
        <dbReference type="SAM" id="MobiDB-lite"/>
    </source>
</evidence>
<reference evidence="2" key="1">
    <citation type="submission" date="2024-06" db="UniProtKB">
        <authorList>
            <consortium name="Ensembl"/>
        </authorList>
    </citation>
    <scope>IDENTIFICATION</scope>
</reference>
<evidence type="ECO:0000313" key="2">
    <source>
        <dbReference type="Ensembl" id="ENSMPUP00000002399.1"/>
    </source>
</evidence>
<dbReference type="Ensembl" id="ENSMPUT00000002448.1">
    <property type="protein sequence ID" value="ENSMPUP00000002399.1"/>
    <property type="gene ID" value="ENSMPUG00000002425.1"/>
</dbReference>
<accession>M3XTJ9</accession>
<dbReference type="EMBL" id="AEYP01029688">
    <property type="status" value="NOT_ANNOTATED_CDS"/>
    <property type="molecule type" value="Genomic_DNA"/>
</dbReference>
<proteinExistence type="predicted"/>
<feature type="region of interest" description="Disordered" evidence="1">
    <location>
        <begin position="1"/>
        <end position="20"/>
    </location>
</feature>
<sequence length="95" mass="9995">EFVKRQETRPGVAHADPEPRPCCCVSRDHLELLGKGSPANSCGAHQRTGTRGCCVGPHPDGATHLPRPPSLGHGSPPLPAHSPGHMSQMPQKDAV</sequence>
<dbReference type="HOGENOM" id="CLU_2378215_0_0_1"/>